<evidence type="ECO:0000313" key="1">
    <source>
        <dbReference type="EMBL" id="QKX61491.1"/>
    </source>
</evidence>
<dbReference type="OrthoDB" id="5429442at2759"/>
<name>A0A7H8R6W7_TALRU</name>
<reference evidence="2" key="1">
    <citation type="submission" date="2020-06" db="EMBL/GenBank/DDBJ databases">
        <title>A chromosome-scale genome assembly of Talaromyces rugulosus W13939.</title>
        <authorList>
            <person name="Wang B."/>
            <person name="Guo L."/>
            <person name="Ye K."/>
            <person name="Wang L."/>
        </authorList>
    </citation>
    <scope>NUCLEOTIDE SEQUENCE [LARGE SCALE GENOMIC DNA]</scope>
    <source>
        <strain evidence="2">W13939</strain>
    </source>
</reference>
<dbReference type="Proteomes" id="UP000509510">
    <property type="component" value="Chromosome V"/>
</dbReference>
<keyword evidence="2" id="KW-1185">Reference proteome</keyword>
<dbReference type="AlphaFoldDB" id="A0A7H8R6W7"/>
<sequence>MSLPRLDAATSGIIAVSQEAVNDALYYLFDKHEELRTIHSSSKYGELQADMDTAEVSLLVKKAFDTVMFYCNFRSGTFRLKVGNRQPRNTSIDVTGWRFAFEVKYGKLVVTDTSEIDEVKSKIGQPGEYSIERMFLDFTTNKIIYFDKDHSDFKGHVWDEDDLDIFLGVMRRWGDGKEGTMKDPKLSSFGYCIETQAPETVNIPAPSFPPTALRHQTYPYIGPGKHEPDEGLVTGKANMLLYVEMTQHKEFPTNVPVPYTGNFVEPGMKATACVSSQVFWDSYLLRDPSSTLPCLLQDFNRQLFPWHNSLRAKSDQNDFYLHWNFGFGGSDATSQLARANMDFGWQKLSPTSWGWDCAPEPESGEDSTWWPVYMGMKGTGTGFMKNRIYIEPANNKIILEGSSVLSLDGAYYFTKLHTGTLNKHLIIKWYTEIEMKSVHDGGIEMKMNPATLEEIFKATYNDGTIPCGGEKEPDLPGVPEDWADAFNHINFNSIIDSLTTALRSTSRFVLSGGDVFFYKNPIFNNHGDLLVEATYKG</sequence>
<gene>
    <name evidence="1" type="ORF">TRUGW13939_08642</name>
</gene>
<evidence type="ECO:0000313" key="2">
    <source>
        <dbReference type="Proteomes" id="UP000509510"/>
    </source>
</evidence>
<dbReference type="RefSeq" id="XP_035347665.1">
    <property type="nucleotide sequence ID" value="XM_035491772.1"/>
</dbReference>
<proteinExistence type="predicted"/>
<accession>A0A7H8R6W7</accession>
<protein>
    <submittedName>
        <fullName evidence="1">Uncharacterized protein</fullName>
    </submittedName>
</protein>
<dbReference type="GeneID" id="55996130"/>
<dbReference type="KEGG" id="trg:TRUGW13939_08642"/>
<organism evidence="1 2">
    <name type="scientific">Talaromyces rugulosus</name>
    <name type="common">Penicillium rugulosum</name>
    <dbReference type="NCBI Taxonomy" id="121627"/>
    <lineage>
        <taxon>Eukaryota</taxon>
        <taxon>Fungi</taxon>
        <taxon>Dikarya</taxon>
        <taxon>Ascomycota</taxon>
        <taxon>Pezizomycotina</taxon>
        <taxon>Eurotiomycetes</taxon>
        <taxon>Eurotiomycetidae</taxon>
        <taxon>Eurotiales</taxon>
        <taxon>Trichocomaceae</taxon>
        <taxon>Talaromyces</taxon>
        <taxon>Talaromyces sect. Islandici</taxon>
    </lineage>
</organism>
<dbReference type="EMBL" id="CP055902">
    <property type="protein sequence ID" value="QKX61491.1"/>
    <property type="molecule type" value="Genomic_DNA"/>
</dbReference>